<dbReference type="SMART" id="SM00385">
    <property type="entry name" value="CYCLIN"/>
    <property type="match status" value="2"/>
</dbReference>
<evidence type="ECO:0000313" key="9">
    <source>
        <dbReference type="Proteomes" id="UP000076632"/>
    </source>
</evidence>
<dbReference type="InterPro" id="IPR004367">
    <property type="entry name" value="Cyclin_C-dom"/>
</dbReference>
<dbReference type="PANTHER" id="PTHR10026">
    <property type="entry name" value="CYCLIN"/>
    <property type="match status" value="1"/>
</dbReference>
<dbReference type="SUPFAM" id="SSF47954">
    <property type="entry name" value="Cyclin-like"/>
    <property type="match status" value="2"/>
</dbReference>
<feature type="compositionally biased region" description="Polar residues" evidence="5">
    <location>
        <begin position="446"/>
        <end position="470"/>
    </location>
</feature>
<feature type="region of interest" description="Disordered" evidence="5">
    <location>
        <begin position="1"/>
        <end position="41"/>
    </location>
</feature>
<dbReference type="InterPro" id="IPR013763">
    <property type="entry name" value="Cyclin-like_dom"/>
</dbReference>
<feature type="compositionally biased region" description="Polar residues" evidence="5">
    <location>
        <begin position="374"/>
        <end position="388"/>
    </location>
</feature>
<dbReference type="Pfam" id="PF00134">
    <property type="entry name" value="Cyclin_N"/>
    <property type="match status" value="1"/>
</dbReference>
<keyword evidence="3 4" id="KW-0195">Cyclin</keyword>
<dbReference type="EMBL" id="KV407465">
    <property type="protein sequence ID" value="KZF19750.1"/>
    <property type="molecule type" value="Genomic_DNA"/>
</dbReference>
<sequence length="492" mass="54863">MASAPPTVLAPREASQGDRLIPTSSPNPVLTPPSRRFPPPSPNPVLLEAESQWLFSEEELLRTPSALDGMAPEKERENRGKGVNFITQVGIMLRLPQLTLASASVFLHRFFMRHSMVDTPERPGMHYYAIAATAIFLATKVEENCRKMRDLIIACCRVAQKNPNLVIDEQSKEYWRWRDTILHNEDILLEAICFDLSLEPPYKTLYDFLVFFGQEHNKKLRNAAWAFVNDSNLTMLCVLFPSRTIAAAAIYCAAKYCEVDFPDFDGRPWWDMMGVDLKDVRKACNYMASIYENVPMKHSENIYSRTPEDGDPLFARTRARGPETPETPCARPPPRERQGSVASVTGSEKSAGKRTHDASASAAGTDAQAPDRNGTGQRNGTGATTSTFEKTHHHTGEKRELESADHQGQREAKRAKTDHLDDRNTSRHVQSNGTTPSTAKEHPANKPSQPQAQPDSSKPQATAADSQRIQQADIPPDSKEDQLSEEGEVLEE</sequence>
<dbReference type="SMART" id="SM01332">
    <property type="entry name" value="Cyclin_C"/>
    <property type="match status" value="1"/>
</dbReference>
<feature type="domain" description="Cyclin C-terminal" evidence="7">
    <location>
        <begin position="203"/>
        <end position="321"/>
    </location>
</feature>
<feature type="compositionally biased region" description="Basic and acidic residues" evidence="5">
    <location>
        <begin position="397"/>
        <end position="425"/>
    </location>
</feature>
<dbReference type="InterPro" id="IPR036915">
    <property type="entry name" value="Cyclin-like_sf"/>
</dbReference>
<evidence type="ECO:0000259" key="6">
    <source>
        <dbReference type="SMART" id="SM00385"/>
    </source>
</evidence>
<reference evidence="8 9" key="1">
    <citation type="journal article" date="2016" name="Fungal Biol.">
        <title>The genome of Xylona heveae provides a window into fungal endophytism.</title>
        <authorList>
            <person name="Gazis R."/>
            <person name="Kuo A."/>
            <person name="Riley R."/>
            <person name="LaButti K."/>
            <person name="Lipzen A."/>
            <person name="Lin J."/>
            <person name="Amirebrahimi M."/>
            <person name="Hesse C.N."/>
            <person name="Spatafora J.W."/>
            <person name="Henrissat B."/>
            <person name="Hainaut M."/>
            <person name="Grigoriev I.V."/>
            <person name="Hibbett D.S."/>
        </authorList>
    </citation>
    <scope>NUCLEOTIDE SEQUENCE [LARGE SCALE GENOMIC DNA]</scope>
    <source>
        <strain evidence="8 9">TC161</strain>
    </source>
</reference>
<dbReference type="FunFam" id="1.10.472.10:FF:000072">
    <property type="entry name" value="Cyclin Pch1"/>
    <property type="match status" value="1"/>
</dbReference>
<feature type="compositionally biased region" description="Pro residues" evidence="5">
    <location>
        <begin position="29"/>
        <end position="41"/>
    </location>
</feature>
<dbReference type="GeneID" id="28900617"/>
<dbReference type="GO" id="GO:0016538">
    <property type="term" value="F:cyclin-dependent protein serine/threonine kinase regulator activity"/>
    <property type="evidence" value="ECO:0007669"/>
    <property type="project" value="InterPro"/>
</dbReference>
<dbReference type="Pfam" id="PF02984">
    <property type="entry name" value="Cyclin_C"/>
    <property type="match status" value="1"/>
</dbReference>
<feature type="domain" description="Cyclin-like" evidence="6">
    <location>
        <begin position="207"/>
        <end position="289"/>
    </location>
</feature>
<feature type="compositionally biased region" description="Polar residues" evidence="5">
    <location>
        <begin position="427"/>
        <end position="438"/>
    </location>
</feature>
<dbReference type="CDD" id="cd20546">
    <property type="entry name" value="CYCLIN_SpCG1C_ScCTK2-like_rpt2"/>
    <property type="match status" value="1"/>
</dbReference>
<evidence type="ECO:0000256" key="4">
    <source>
        <dbReference type="RuleBase" id="RU000383"/>
    </source>
</evidence>
<dbReference type="OrthoDB" id="25002at2759"/>
<dbReference type="Gene3D" id="1.10.472.10">
    <property type="entry name" value="Cyclin-like"/>
    <property type="match status" value="2"/>
</dbReference>
<evidence type="ECO:0000313" key="8">
    <source>
        <dbReference type="EMBL" id="KZF19750.1"/>
    </source>
</evidence>
<proteinExistence type="inferred from homology"/>
<accession>A0A164ZZR3</accession>
<dbReference type="PIRSF" id="PIRSF036580">
    <property type="entry name" value="Cyclin_L"/>
    <property type="match status" value="1"/>
</dbReference>
<dbReference type="Proteomes" id="UP000076632">
    <property type="component" value="Unassembled WGS sequence"/>
</dbReference>
<dbReference type="RefSeq" id="XP_018185305.1">
    <property type="nucleotide sequence ID" value="XM_018335480.1"/>
</dbReference>
<feature type="compositionally biased region" description="Low complexity" evidence="5">
    <location>
        <begin position="358"/>
        <end position="368"/>
    </location>
</feature>
<dbReference type="InterPro" id="IPR043198">
    <property type="entry name" value="Cyclin/Ssn8"/>
</dbReference>
<dbReference type="AlphaFoldDB" id="A0A164ZZR3"/>
<dbReference type="CDD" id="cd20545">
    <property type="entry name" value="CYCLIN_SpCG1C-like_rpt1"/>
    <property type="match status" value="1"/>
</dbReference>
<protein>
    <recommendedName>
        <fullName evidence="2">RNA polymerase II holoenzyme cyclin-like subunit</fullName>
    </recommendedName>
</protein>
<feature type="compositionally biased region" description="Acidic residues" evidence="5">
    <location>
        <begin position="483"/>
        <end position="492"/>
    </location>
</feature>
<comment type="similarity">
    <text evidence="1">Belongs to the cyclin family. Cyclin C subfamily.</text>
</comment>
<keyword evidence="9" id="KW-1185">Reference proteome</keyword>
<evidence type="ECO:0000256" key="3">
    <source>
        <dbReference type="ARBA" id="ARBA00023127"/>
    </source>
</evidence>
<gene>
    <name evidence="8" type="ORF">L228DRAFT_271070</name>
</gene>
<feature type="region of interest" description="Disordered" evidence="5">
    <location>
        <begin position="301"/>
        <end position="492"/>
    </location>
</feature>
<evidence type="ECO:0000256" key="2">
    <source>
        <dbReference type="ARBA" id="ARBA00014912"/>
    </source>
</evidence>
<evidence type="ECO:0000256" key="5">
    <source>
        <dbReference type="SAM" id="MobiDB-lite"/>
    </source>
</evidence>
<dbReference type="InterPro" id="IPR006671">
    <property type="entry name" value="Cyclin_N"/>
</dbReference>
<dbReference type="InParanoid" id="A0A164ZZR3"/>
<dbReference type="STRING" id="1328760.A0A164ZZR3"/>
<feature type="domain" description="Cyclin-like" evidence="6">
    <location>
        <begin position="84"/>
        <end position="190"/>
    </location>
</feature>
<evidence type="ECO:0000259" key="7">
    <source>
        <dbReference type="SMART" id="SM01332"/>
    </source>
</evidence>
<evidence type="ECO:0000256" key="1">
    <source>
        <dbReference type="ARBA" id="ARBA00008638"/>
    </source>
</evidence>
<dbReference type="GO" id="GO:0006357">
    <property type="term" value="P:regulation of transcription by RNA polymerase II"/>
    <property type="evidence" value="ECO:0007669"/>
    <property type="project" value="InterPro"/>
</dbReference>
<dbReference type="OMA" id="SPHHENQ"/>
<name>A0A164ZZR3_XYLHT</name>
<organism evidence="8 9">
    <name type="scientific">Xylona heveae (strain CBS 132557 / TC161)</name>
    <dbReference type="NCBI Taxonomy" id="1328760"/>
    <lineage>
        <taxon>Eukaryota</taxon>
        <taxon>Fungi</taxon>
        <taxon>Dikarya</taxon>
        <taxon>Ascomycota</taxon>
        <taxon>Pezizomycotina</taxon>
        <taxon>Xylonomycetes</taxon>
        <taxon>Xylonales</taxon>
        <taxon>Xylonaceae</taxon>
        <taxon>Xylona</taxon>
    </lineage>
</organism>